<proteinExistence type="predicted"/>
<organism evidence="1 2">
    <name type="scientific">Desulfomonile tiedjei</name>
    <dbReference type="NCBI Taxonomy" id="2358"/>
    <lineage>
        <taxon>Bacteria</taxon>
        <taxon>Pseudomonadati</taxon>
        <taxon>Thermodesulfobacteriota</taxon>
        <taxon>Desulfomonilia</taxon>
        <taxon>Desulfomonilales</taxon>
        <taxon>Desulfomonilaceae</taxon>
        <taxon>Desulfomonile</taxon>
    </lineage>
</organism>
<name>A0A9D6Z2K9_9BACT</name>
<dbReference type="EMBL" id="JACRDE010000151">
    <property type="protein sequence ID" value="MBI5248865.1"/>
    <property type="molecule type" value="Genomic_DNA"/>
</dbReference>
<gene>
    <name evidence="1" type="ORF">HY912_05170</name>
</gene>
<evidence type="ECO:0000313" key="1">
    <source>
        <dbReference type="EMBL" id="MBI5248865.1"/>
    </source>
</evidence>
<reference evidence="1" key="1">
    <citation type="submission" date="2020-07" db="EMBL/GenBank/DDBJ databases">
        <title>Huge and variable diversity of episymbiotic CPR bacteria and DPANN archaea in groundwater ecosystems.</title>
        <authorList>
            <person name="He C.Y."/>
            <person name="Keren R."/>
            <person name="Whittaker M."/>
            <person name="Farag I.F."/>
            <person name="Doudna J."/>
            <person name="Cate J.H.D."/>
            <person name="Banfield J.F."/>
        </authorList>
    </citation>
    <scope>NUCLEOTIDE SEQUENCE</scope>
    <source>
        <strain evidence="1">NC_groundwater_1664_Pr3_B-0.1um_52_9</strain>
    </source>
</reference>
<dbReference type="AlphaFoldDB" id="A0A9D6Z2K9"/>
<accession>A0A9D6Z2K9</accession>
<comment type="caution">
    <text evidence="1">The sequence shown here is derived from an EMBL/GenBank/DDBJ whole genome shotgun (WGS) entry which is preliminary data.</text>
</comment>
<protein>
    <submittedName>
        <fullName evidence="1">Uncharacterized protein</fullName>
    </submittedName>
</protein>
<evidence type="ECO:0000313" key="2">
    <source>
        <dbReference type="Proteomes" id="UP000807825"/>
    </source>
</evidence>
<dbReference type="Proteomes" id="UP000807825">
    <property type="component" value="Unassembled WGS sequence"/>
</dbReference>
<sequence length="114" mass="12615">MVTVILALAACPTLSGAQQQGYRLPDLKSMKHLTTSSSDHASDIPGKETTMDFYSAPSGEIFTVYSYRGKTVAFSTHSNSDIQNTLRVFMDLTGQGIFQEINRSVPWQLPAWVR</sequence>